<feature type="compositionally biased region" description="Polar residues" evidence="1">
    <location>
        <begin position="67"/>
        <end position="90"/>
    </location>
</feature>
<protein>
    <submittedName>
        <fullName evidence="2">Uncharacterized protein</fullName>
    </submittedName>
</protein>
<proteinExistence type="predicted"/>
<keyword evidence="3" id="KW-1185">Reference proteome</keyword>
<organism evidence="2">
    <name type="scientific">Notodromas monacha</name>
    <dbReference type="NCBI Taxonomy" id="399045"/>
    <lineage>
        <taxon>Eukaryota</taxon>
        <taxon>Metazoa</taxon>
        <taxon>Ecdysozoa</taxon>
        <taxon>Arthropoda</taxon>
        <taxon>Crustacea</taxon>
        <taxon>Oligostraca</taxon>
        <taxon>Ostracoda</taxon>
        <taxon>Podocopa</taxon>
        <taxon>Podocopida</taxon>
        <taxon>Cypridocopina</taxon>
        <taxon>Cypridoidea</taxon>
        <taxon>Cyprididae</taxon>
        <taxon>Notodromas</taxon>
    </lineage>
</organism>
<sequence length="195" mass="20891">MVLEKLFPGQYYEVRVSASARSMYDTKRILESPYSGTRRVYYSSCTALLLLLHPPHRPKKGCGCRKSTGSKGEQTNGKVSLSGTKSNPSSGKHDTSEITALKHEPDLTASTMTPQKRSNGSSHSAATAAAAAAENGREDFLAGAQFSANPMVDTGYLRDGGLVGVSTWDPVTASVRDTWLPPGPKGHFPADSRFL</sequence>
<dbReference type="Proteomes" id="UP000678499">
    <property type="component" value="Unassembled WGS sequence"/>
</dbReference>
<reference evidence="2" key="1">
    <citation type="submission" date="2020-11" db="EMBL/GenBank/DDBJ databases">
        <authorList>
            <person name="Tran Van P."/>
        </authorList>
    </citation>
    <scope>NUCLEOTIDE SEQUENCE</scope>
</reference>
<gene>
    <name evidence="2" type="ORF">NMOB1V02_LOCUS9448</name>
</gene>
<name>A0A7R9GIN0_9CRUS</name>
<feature type="region of interest" description="Disordered" evidence="1">
    <location>
        <begin position="59"/>
        <end position="131"/>
    </location>
</feature>
<dbReference type="EMBL" id="OA885239">
    <property type="protein sequence ID" value="CAD7281812.1"/>
    <property type="molecule type" value="Genomic_DNA"/>
</dbReference>
<evidence type="ECO:0000256" key="1">
    <source>
        <dbReference type="SAM" id="MobiDB-lite"/>
    </source>
</evidence>
<feature type="compositionally biased region" description="Basic and acidic residues" evidence="1">
    <location>
        <begin position="91"/>
        <end position="106"/>
    </location>
</feature>
<evidence type="ECO:0000313" key="2">
    <source>
        <dbReference type="EMBL" id="CAD7281812.1"/>
    </source>
</evidence>
<feature type="compositionally biased region" description="Polar residues" evidence="1">
    <location>
        <begin position="108"/>
        <end position="124"/>
    </location>
</feature>
<accession>A0A7R9GIN0</accession>
<dbReference type="AlphaFoldDB" id="A0A7R9GIN0"/>
<evidence type="ECO:0000313" key="3">
    <source>
        <dbReference type="Proteomes" id="UP000678499"/>
    </source>
</evidence>
<dbReference type="EMBL" id="CAJPEX010003202">
    <property type="protein sequence ID" value="CAG0921964.1"/>
    <property type="molecule type" value="Genomic_DNA"/>
</dbReference>